<proteinExistence type="predicted"/>
<feature type="non-terminal residue" evidence="1">
    <location>
        <position position="132"/>
    </location>
</feature>
<dbReference type="Proteomes" id="UP001189429">
    <property type="component" value="Unassembled WGS sequence"/>
</dbReference>
<name>A0ABN9VRW7_9DINO</name>
<protein>
    <submittedName>
        <fullName evidence="1">Uncharacterized protein</fullName>
    </submittedName>
</protein>
<reference evidence="1" key="1">
    <citation type="submission" date="2023-10" db="EMBL/GenBank/DDBJ databases">
        <authorList>
            <person name="Chen Y."/>
            <person name="Shah S."/>
            <person name="Dougan E. K."/>
            <person name="Thang M."/>
            <person name="Chan C."/>
        </authorList>
    </citation>
    <scope>NUCLEOTIDE SEQUENCE [LARGE SCALE GENOMIC DNA]</scope>
</reference>
<keyword evidence="2" id="KW-1185">Reference proteome</keyword>
<accession>A0ABN9VRW7</accession>
<sequence>GTIRTVLGGYLGNGALPKEQVAWVDEALKQGAAKGRFPTSVPTRLPWEEKKPDAEEWAELAKVGSGVWDGRGFGESGLRPFELATVRLQNMVSGIVANWSDLKPPDDELLVQQGGAVVLDEEGSATYFYRDK</sequence>
<comment type="caution">
    <text evidence="1">The sequence shown here is derived from an EMBL/GenBank/DDBJ whole genome shotgun (WGS) entry which is preliminary data.</text>
</comment>
<gene>
    <name evidence="1" type="ORF">PCOR1329_LOCUS59715</name>
</gene>
<organism evidence="1 2">
    <name type="scientific">Prorocentrum cordatum</name>
    <dbReference type="NCBI Taxonomy" id="2364126"/>
    <lineage>
        <taxon>Eukaryota</taxon>
        <taxon>Sar</taxon>
        <taxon>Alveolata</taxon>
        <taxon>Dinophyceae</taxon>
        <taxon>Prorocentrales</taxon>
        <taxon>Prorocentraceae</taxon>
        <taxon>Prorocentrum</taxon>
    </lineage>
</organism>
<evidence type="ECO:0000313" key="1">
    <source>
        <dbReference type="EMBL" id="CAK0874965.1"/>
    </source>
</evidence>
<dbReference type="EMBL" id="CAUYUJ010017455">
    <property type="protein sequence ID" value="CAK0874965.1"/>
    <property type="molecule type" value="Genomic_DNA"/>
</dbReference>
<feature type="non-terminal residue" evidence="1">
    <location>
        <position position="1"/>
    </location>
</feature>
<evidence type="ECO:0000313" key="2">
    <source>
        <dbReference type="Proteomes" id="UP001189429"/>
    </source>
</evidence>